<reference evidence="2 3" key="1">
    <citation type="submission" date="2019-03" db="EMBL/GenBank/DDBJ databases">
        <title>Genome sequence of Lentibacillus salicampi ATCC BAA-719.</title>
        <authorList>
            <person name="Maclea K.S."/>
            <person name="Simoes Junior M."/>
        </authorList>
    </citation>
    <scope>NUCLEOTIDE SEQUENCE [LARGE SCALE GENOMIC DNA]</scope>
    <source>
        <strain evidence="2 3">ATCC BAA-719</strain>
    </source>
</reference>
<protein>
    <submittedName>
        <fullName evidence="2">Protein xpaC</fullName>
    </submittedName>
</protein>
<evidence type="ECO:0000313" key="2">
    <source>
        <dbReference type="EMBL" id="TFJ93870.1"/>
    </source>
</evidence>
<sequence>MRRFFLFILQTAIAAPTAILTGVVSFFAFDAAFLMSGLYALIGGSTGYFFTKQIMHLRFLRQKGLTRKEYKYINENLDEAKLKIKRLQRTLRSARSWQQAKKYVDILVTVRKIYANTKKEPQRFYQAEPFYYKHLDSLVALMEKYAYLRSQPSRSREMNESLKETRQTITSMDGIIKKDLHVMLNDDMNTLQFELDVANQTFEHVRKRESEALK</sequence>
<evidence type="ECO:0000313" key="3">
    <source>
        <dbReference type="Proteomes" id="UP000298484"/>
    </source>
</evidence>
<dbReference type="Proteomes" id="UP000298484">
    <property type="component" value="Unassembled WGS sequence"/>
</dbReference>
<feature type="transmembrane region" description="Helical" evidence="1">
    <location>
        <begin position="31"/>
        <end position="51"/>
    </location>
</feature>
<evidence type="ECO:0000256" key="1">
    <source>
        <dbReference type="SAM" id="Phobius"/>
    </source>
</evidence>
<organism evidence="2 3">
    <name type="scientific">Lentibacillus salicampi</name>
    <dbReference type="NCBI Taxonomy" id="175306"/>
    <lineage>
        <taxon>Bacteria</taxon>
        <taxon>Bacillati</taxon>
        <taxon>Bacillota</taxon>
        <taxon>Bacilli</taxon>
        <taxon>Bacillales</taxon>
        <taxon>Bacillaceae</taxon>
        <taxon>Lentibacillus</taxon>
    </lineage>
</organism>
<name>A0A4Y9AFV7_9BACI</name>
<dbReference type="InterPro" id="IPR018770">
    <property type="entry name" value="ChloroindolylP_hydrolase"/>
</dbReference>
<dbReference type="RefSeq" id="WP_135109125.1">
    <property type="nucleotide sequence ID" value="NZ_SRHY01000004.1"/>
</dbReference>
<dbReference type="OrthoDB" id="2081028at2"/>
<comment type="caution">
    <text evidence="2">The sequence shown here is derived from an EMBL/GenBank/DDBJ whole genome shotgun (WGS) entry which is preliminary data.</text>
</comment>
<proteinExistence type="predicted"/>
<dbReference type="Pfam" id="PF10112">
    <property type="entry name" value="Halogen_Hydrol"/>
    <property type="match status" value="1"/>
</dbReference>
<accession>A0A4Y9AFV7</accession>
<dbReference type="EMBL" id="SRHY01000004">
    <property type="protein sequence ID" value="TFJ93870.1"/>
    <property type="molecule type" value="Genomic_DNA"/>
</dbReference>
<keyword evidence="1" id="KW-0812">Transmembrane</keyword>
<dbReference type="AlphaFoldDB" id="A0A4Y9AFV7"/>
<gene>
    <name evidence="2" type="ORF">E4U82_05795</name>
</gene>
<keyword evidence="3" id="KW-1185">Reference proteome</keyword>
<keyword evidence="1" id="KW-1133">Transmembrane helix</keyword>
<keyword evidence="1" id="KW-0472">Membrane</keyword>